<proteinExistence type="predicted"/>
<sequence>MAGIPVVLMSTVETTALGAALLAAVGAGLSPSLKEASERTTKVAEVNYPIPTNQRIYDRGYEYFLTQTSRNQKVNHKRSAISYQLVVRIQ</sequence>
<dbReference type="SUPFAM" id="SSF53067">
    <property type="entry name" value="Actin-like ATPase domain"/>
    <property type="match status" value="1"/>
</dbReference>
<dbReference type="EMBL" id="BLRU01000132">
    <property type="protein sequence ID" value="GFP19747.1"/>
    <property type="molecule type" value="Genomic_DNA"/>
</dbReference>
<dbReference type="Proteomes" id="UP000574717">
    <property type="component" value="Unassembled WGS sequence"/>
</dbReference>
<organism evidence="1 2">
    <name type="scientific">Candidatus Hakubella thermalkaliphila</name>
    <dbReference type="NCBI Taxonomy" id="2754717"/>
    <lineage>
        <taxon>Bacteria</taxon>
        <taxon>Bacillati</taxon>
        <taxon>Actinomycetota</taxon>
        <taxon>Actinomycetota incertae sedis</taxon>
        <taxon>Candidatus Hakubellales</taxon>
        <taxon>Candidatus Hakubellaceae</taxon>
        <taxon>Candidatus Hakubella</taxon>
    </lineage>
</organism>
<evidence type="ECO:0000313" key="1">
    <source>
        <dbReference type="EMBL" id="GFP19747.1"/>
    </source>
</evidence>
<dbReference type="AlphaFoldDB" id="A0A6V8QGD6"/>
<name>A0A6V8QGD6_9ACTN</name>
<evidence type="ECO:0008006" key="3">
    <source>
        <dbReference type="Google" id="ProtNLM"/>
    </source>
</evidence>
<dbReference type="InterPro" id="IPR043129">
    <property type="entry name" value="ATPase_NBD"/>
</dbReference>
<protein>
    <recommendedName>
        <fullName evidence="3">Ribulokinase</fullName>
    </recommendedName>
</protein>
<comment type="caution">
    <text evidence="1">The sequence shown here is derived from an EMBL/GenBank/DDBJ whole genome shotgun (WGS) entry which is preliminary data.</text>
</comment>
<dbReference type="Gene3D" id="3.30.420.40">
    <property type="match status" value="1"/>
</dbReference>
<reference evidence="1 2" key="1">
    <citation type="journal article" date="2020" name="Front. Microbiol.">
        <title>Single-cell genomics of novel Actinobacteria with the Wood-Ljungdahl pathway discovered in a serpentinizing system.</title>
        <authorList>
            <person name="Merino N."/>
            <person name="Kawai M."/>
            <person name="Boyd E.S."/>
            <person name="Colman D.R."/>
            <person name="McGlynn S.E."/>
            <person name="Nealson K.H."/>
            <person name="Kurokawa K."/>
            <person name="Hongoh Y."/>
        </authorList>
    </citation>
    <scope>NUCLEOTIDE SEQUENCE [LARGE SCALE GENOMIC DNA]</scope>
    <source>
        <strain evidence="1 2">S03</strain>
    </source>
</reference>
<accession>A0A6V8QGD6</accession>
<dbReference type="RefSeq" id="WP_176237042.1">
    <property type="nucleotide sequence ID" value="NZ_BLRU01000132.1"/>
</dbReference>
<gene>
    <name evidence="1" type="ORF">HKBW3S03_01251</name>
</gene>
<evidence type="ECO:0000313" key="2">
    <source>
        <dbReference type="Proteomes" id="UP000574717"/>
    </source>
</evidence>